<dbReference type="PANTHER" id="PTHR41317:SF1">
    <property type="entry name" value="PD-(D_E)XK NUCLEASE FAMILY TRANSPOSASE"/>
    <property type="match status" value="1"/>
</dbReference>
<dbReference type="Proteomes" id="UP000030428">
    <property type="component" value="Unassembled WGS sequence"/>
</dbReference>
<comment type="caution">
    <text evidence="2">The sequence shown here is derived from an EMBL/GenBank/DDBJ whole genome shotgun (WGS) entry which is preliminary data.</text>
</comment>
<feature type="region of interest" description="Disordered" evidence="1">
    <location>
        <begin position="228"/>
        <end position="252"/>
    </location>
</feature>
<dbReference type="Pfam" id="PF12784">
    <property type="entry name" value="PDDEXK_2"/>
    <property type="match status" value="1"/>
</dbReference>
<proteinExistence type="predicted"/>
<evidence type="ECO:0000256" key="1">
    <source>
        <dbReference type="SAM" id="MobiDB-lite"/>
    </source>
</evidence>
<keyword evidence="3" id="KW-1185">Reference proteome</keyword>
<evidence type="ECO:0008006" key="4">
    <source>
        <dbReference type="Google" id="ProtNLM"/>
    </source>
</evidence>
<organism evidence="2 3">
    <name type="scientific">Candidatus Thiomargarita nelsonii</name>
    <dbReference type="NCBI Taxonomy" id="1003181"/>
    <lineage>
        <taxon>Bacteria</taxon>
        <taxon>Pseudomonadati</taxon>
        <taxon>Pseudomonadota</taxon>
        <taxon>Gammaproteobacteria</taxon>
        <taxon>Thiotrichales</taxon>
        <taxon>Thiotrichaceae</taxon>
        <taxon>Thiomargarita</taxon>
    </lineage>
</organism>
<dbReference type="AlphaFoldDB" id="A0A4E0QLL9"/>
<name>A0A4E0QLL9_9GAMM</name>
<protein>
    <recommendedName>
        <fullName evidence="4">Rpn family recombination-promoting nuclease/putative transposase</fullName>
    </recommendedName>
</protein>
<gene>
    <name evidence="2" type="ORF">PN36_28515</name>
</gene>
<accession>A0A4E0QLL9</accession>
<evidence type="ECO:0000313" key="2">
    <source>
        <dbReference type="EMBL" id="TGO02213.1"/>
    </source>
</evidence>
<dbReference type="EMBL" id="JSZA02000186">
    <property type="protein sequence ID" value="TGO02213.1"/>
    <property type="molecule type" value="Genomic_DNA"/>
</dbReference>
<evidence type="ECO:0000313" key="3">
    <source>
        <dbReference type="Proteomes" id="UP000030428"/>
    </source>
</evidence>
<reference evidence="2 3" key="1">
    <citation type="journal article" date="2016" name="Front. Microbiol.">
        <title>Single-Cell (Meta-)Genomics of a Dimorphic Candidatus Thiomargarita nelsonii Reveals Genomic Plasticity.</title>
        <authorList>
            <person name="Flood B.E."/>
            <person name="Fliss P."/>
            <person name="Jones D.S."/>
            <person name="Dick G.J."/>
            <person name="Jain S."/>
            <person name="Kaster A.K."/>
            <person name="Winkel M."/>
            <person name="Mussmann M."/>
            <person name="Bailey J."/>
        </authorList>
    </citation>
    <scope>NUCLEOTIDE SEQUENCE [LARGE SCALE GENOMIC DNA]</scope>
    <source>
        <strain evidence="2">Hydrate Ridge</strain>
    </source>
</reference>
<dbReference type="PANTHER" id="PTHR41317">
    <property type="entry name" value="PD-(D_E)XK NUCLEASE FAMILY TRANSPOSASE"/>
    <property type="match status" value="1"/>
</dbReference>
<sequence length="290" mass="33621">MQVIPLKYGTIFKQAFGQPDVFCQFAKDILGIEFNIDKVYTEYEYPEPIGFVRSKYDLFAEDTEKRIIVEIQQVKEEDFFDRFLYYHLISMVEQVGGYQAYGFDRTVYTIVVLTSTPRDGSIKFSCAVSDMNPIDEFGDIIEVYPHRLVFLCPRKVNDKTPPLVKKWLNFIKDSLDGEMDEMDYPDTLWRKIMAAIQKQTINPALLSEIKDDAAWEEAKIRFVEEGRKEGLEDGREEGREEGLEDGREEGREMLLKQQRETVLQAREMGLDEMAIAKLTGLSAQAIKEIM</sequence>